<organism evidence="3 4">
    <name type="scientific">Vibrio spartinae</name>
    <dbReference type="NCBI Taxonomy" id="1918945"/>
    <lineage>
        <taxon>Bacteria</taxon>
        <taxon>Pseudomonadati</taxon>
        <taxon>Pseudomonadota</taxon>
        <taxon>Gammaproteobacteria</taxon>
        <taxon>Vibrionales</taxon>
        <taxon>Vibrionaceae</taxon>
        <taxon>Vibrio</taxon>
    </lineage>
</organism>
<dbReference type="AlphaFoldDB" id="A0A1N6M5N5"/>
<dbReference type="RefSeq" id="WP_074373191.1">
    <property type="nucleotide sequence ID" value="NZ_AP024907.1"/>
</dbReference>
<feature type="coiled-coil region" evidence="1">
    <location>
        <begin position="22"/>
        <end position="63"/>
    </location>
</feature>
<keyword evidence="2" id="KW-0472">Membrane</keyword>
<dbReference type="Proteomes" id="UP000184774">
    <property type="component" value="Unassembled WGS sequence"/>
</dbReference>
<dbReference type="OrthoDB" id="5879732at2"/>
<evidence type="ECO:0000256" key="2">
    <source>
        <dbReference type="SAM" id="Phobius"/>
    </source>
</evidence>
<dbReference type="EMBL" id="FSSB01000016">
    <property type="protein sequence ID" value="SIO94656.1"/>
    <property type="molecule type" value="Genomic_DNA"/>
</dbReference>
<keyword evidence="2" id="KW-1133">Transmembrane helix</keyword>
<name>A0A1N6M5N5_9VIBR</name>
<accession>A0A1N6M5N5</accession>
<evidence type="ECO:0000256" key="1">
    <source>
        <dbReference type="SAM" id="Coils"/>
    </source>
</evidence>
<reference evidence="3 4" key="1">
    <citation type="submission" date="2016-12" db="EMBL/GenBank/DDBJ databases">
        <authorList>
            <person name="Song W.-J."/>
            <person name="Kurnit D.M."/>
        </authorList>
    </citation>
    <scope>NUCLEOTIDE SEQUENCE [LARGE SCALE GENOMIC DNA]</scope>
    <source>
        <strain evidence="3 4">CECT 9026</strain>
    </source>
</reference>
<sequence>MESNTSDRGISRGEFAAFRNEMRECMQQQTELMRQMVQLQAKHHNLESLVSRHDKEIESLEKRVLPIEQNQGGTNVKTQYNRDLIWAILGLIFALAGYAIRGS</sequence>
<keyword evidence="2" id="KW-0812">Transmembrane</keyword>
<protein>
    <submittedName>
        <fullName evidence="3">Uncharacterized protein</fullName>
    </submittedName>
</protein>
<gene>
    <name evidence="3" type="ORF">VSP9026_02385</name>
</gene>
<evidence type="ECO:0000313" key="4">
    <source>
        <dbReference type="Proteomes" id="UP000184774"/>
    </source>
</evidence>
<proteinExistence type="predicted"/>
<evidence type="ECO:0000313" key="3">
    <source>
        <dbReference type="EMBL" id="SIO94656.1"/>
    </source>
</evidence>
<keyword evidence="1" id="KW-0175">Coiled coil</keyword>
<feature type="transmembrane region" description="Helical" evidence="2">
    <location>
        <begin position="84"/>
        <end position="100"/>
    </location>
</feature>